<gene>
    <name evidence="1" type="ORF">SAMN05216213_116119</name>
</gene>
<dbReference type="InterPro" id="IPR032024">
    <property type="entry name" value="DUF5064"/>
</dbReference>
<sequence length="122" mass="13905">MFEPGHLNRKKQPGIPGVPDFDIDVYYDVRRDPKEGVLLHFRMSGQVNGRSFTDEFDMHRDSAFNFASRIAKAAAKQGLPVNASPIMRSHSEYDAMFADIRKKLDIRTGEPVNFDNLEKDGF</sequence>
<accession>A0A1H0XHL4</accession>
<evidence type="ECO:0000313" key="2">
    <source>
        <dbReference type="Proteomes" id="UP000199460"/>
    </source>
</evidence>
<dbReference type="OrthoDB" id="6941547at2"/>
<evidence type="ECO:0000313" key="1">
    <source>
        <dbReference type="EMBL" id="SDQ02086.1"/>
    </source>
</evidence>
<dbReference type="EMBL" id="FNJJ01000016">
    <property type="protein sequence ID" value="SDQ02086.1"/>
    <property type="molecule type" value="Genomic_DNA"/>
</dbReference>
<evidence type="ECO:0008006" key="3">
    <source>
        <dbReference type="Google" id="ProtNLM"/>
    </source>
</evidence>
<proteinExistence type="predicted"/>
<protein>
    <recommendedName>
        <fullName evidence="3">Acetyl-CoA carboxylase alpha subunit</fullName>
    </recommendedName>
</protein>
<organism evidence="1 2">
    <name type="scientific">Ectopseudomonas guguanensis</name>
    <dbReference type="NCBI Taxonomy" id="1198456"/>
    <lineage>
        <taxon>Bacteria</taxon>
        <taxon>Pseudomonadati</taxon>
        <taxon>Pseudomonadota</taxon>
        <taxon>Gammaproteobacteria</taxon>
        <taxon>Pseudomonadales</taxon>
        <taxon>Pseudomonadaceae</taxon>
        <taxon>Ectopseudomonas</taxon>
    </lineage>
</organism>
<keyword evidence="2" id="KW-1185">Reference proteome</keyword>
<dbReference type="Pfam" id="PF16703">
    <property type="entry name" value="DUF5064"/>
    <property type="match status" value="1"/>
</dbReference>
<dbReference type="GeneID" id="300933907"/>
<dbReference type="Gene3D" id="3.30.160.370">
    <property type="entry name" value="Domain of unknown function DUF5064"/>
    <property type="match status" value="1"/>
</dbReference>
<dbReference type="Proteomes" id="UP000199460">
    <property type="component" value="Unassembled WGS sequence"/>
</dbReference>
<name>A0A1H0XHL4_9GAMM</name>
<dbReference type="AlphaFoldDB" id="A0A1H0XHL4"/>
<dbReference type="RefSeq" id="WP_090434308.1">
    <property type="nucleotide sequence ID" value="NZ_DAMCCE010000010.1"/>
</dbReference>
<reference evidence="2" key="1">
    <citation type="submission" date="2016-10" db="EMBL/GenBank/DDBJ databases">
        <authorList>
            <person name="Varghese N."/>
            <person name="Submissions S."/>
        </authorList>
    </citation>
    <scope>NUCLEOTIDE SEQUENCE [LARGE SCALE GENOMIC DNA]</scope>
    <source>
        <strain evidence="2">JCM 18416</strain>
    </source>
</reference>